<dbReference type="HOGENOM" id="CLU_099981_1_0_1"/>
<sequence length="190" mass="20903">MKFLAIAFLLVQSVHGMTLTRVECADNVNHLRAENAEHRQWGNVNKLLYNISLEKTLSEFLHQYNGCPGPIHIGGSEYLVTLNIIEYFPLGEEFMRSEVEKGAFGMPTSTMMACALTTCLEDGRQIFSVITDAVKFSAIKGTPGSNCSSSGRLANSKGLCYLGSDQKKFVRKGVLQQVGDVIDNTLFGWG</sequence>
<evidence type="ECO:0000313" key="2">
    <source>
        <dbReference type="Proteomes" id="UP000008281"/>
    </source>
</evidence>
<organism evidence="2">
    <name type="scientific">Caenorhabditis remanei</name>
    <name type="common">Caenorhabditis vulgaris</name>
    <dbReference type="NCBI Taxonomy" id="31234"/>
    <lineage>
        <taxon>Eukaryota</taxon>
        <taxon>Metazoa</taxon>
        <taxon>Ecdysozoa</taxon>
        <taxon>Nematoda</taxon>
        <taxon>Chromadorea</taxon>
        <taxon>Rhabditida</taxon>
        <taxon>Rhabditina</taxon>
        <taxon>Rhabditomorpha</taxon>
        <taxon>Rhabditoidea</taxon>
        <taxon>Rhabditidae</taxon>
        <taxon>Peloderinae</taxon>
        <taxon>Caenorhabditis</taxon>
    </lineage>
</organism>
<name>E3NM72_CAERE</name>
<dbReference type="OrthoDB" id="5907387at2759"/>
<dbReference type="AlphaFoldDB" id="E3NM72"/>
<evidence type="ECO:0000313" key="1">
    <source>
        <dbReference type="EMBL" id="EFP06918.1"/>
    </source>
</evidence>
<dbReference type="Proteomes" id="UP000008281">
    <property type="component" value="Unassembled WGS sequence"/>
</dbReference>
<dbReference type="EMBL" id="DS268991">
    <property type="protein sequence ID" value="EFP06918.1"/>
    <property type="molecule type" value="Genomic_DNA"/>
</dbReference>
<accession>E3NM72</accession>
<reference evidence="1" key="1">
    <citation type="submission" date="2007-07" db="EMBL/GenBank/DDBJ databases">
        <title>PCAP assembly of the Caenorhabditis remanei genome.</title>
        <authorList>
            <consortium name="The Caenorhabditis remanei Sequencing Consortium"/>
            <person name="Wilson R.K."/>
        </authorList>
    </citation>
    <scope>NUCLEOTIDE SEQUENCE [LARGE SCALE GENOMIC DNA]</scope>
    <source>
        <strain evidence="1">PB4641</strain>
    </source>
</reference>
<keyword evidence="2" id="KW-1185">Reference proteome</keyword>
<protein>
    <submittedName>
        <fullName evidence="1">Uncharacterized protein</fullName>
    </submittedName>
</protein>
<gene>
    <name evidence="1" type="ORF">CRE_17648</name>
</gene>
<proteinExistence type="predicted"/>